<protein>
    <submittedName>
        <fullName evidence="1">Uncharacterized protein</fullName>
    </submittedName>
</protein>
<dbReference type="KEGG" id="knv:Pan216_12160"/>
<dbReference type="Proteomes" id="UP000317093">
    <property type="component" value="Chromosome"/>
</dbReference>
<dbReference type="EMBL" id="CP036279">
    <property type="protein sequence ID" value="QDU60377.1"/>
    <property type="molecule type" value="Genomic_DNA"/>
</dbReference>
<evidence type="ECO:0000313" key="1">
    <source>
        <dbReference type="EMBL" id="QDU60377.1"/>
    </source>
</evidence>
<dbReference type="AlphaFoldDB" id="A0A518B066"/>
<organism evidence="1 2">
    <name type="scientific">Kolteria novifilia</name>
    <dbReference type="NCBI Taxonomy" id="2527975"/>
    <lineage>
        <taxon>Bacteria</taxon>
        <taxon>Pseudomonadati</taxon>
        <taxon>Planctomycetota</taxon>
        <taxon>Planctomycetia</taxon>
        <taxon>Kolteriales</taxon>
        <taxon>Kolteriaceae</taxon>
        <taxon>Kolteria</taxon>
    </lineage>
</organism>
<keyword evidence="2" id="KW-1185">Reference proteome</keyword>
<name>A0A518B066_9BACT</name>
<dbReference type="RefSeq" id="WP_145256123.1">
    <property type="nucleotide sequence ID" value="NZ_CP036279.1"/>
</dbReference>
<sequence>MFHHVDLDLGPGDEHMAPRSLRLLHRDLSQREQLCGQVRVGFAGRYEVALVSTAEGVTLDVNVGSERRQLSPEALRSLLESIAHGDLGTESLPKAA</sequence>
<accession>A0A518B066</accession>
<gene>
    <name evidence="1" type="ORF">Pan216_12160</name>
</gene>
<evidence type="ECO:0000313" key="2">
    <source>
        <dbReference type="Proteomes" id="UP000317093"/>
    </source>
</evidence>
<proteinExistence type="predicted"/>
<reference evidence="1 2" key="1">
    <citation type="submission" date="2019-02" db="EMBL/GenBank/DDBJ databases">
        <title>Deep-cultivation of Planctomycetes and their phenomic and genomic characterization uncovers novel biology.</title>
        <authorList>
            <person name="Wiegand S."/>
            <person name="Jogler M."/>
            <person name="Boedeker C."/>
            <person name="Pinto D."/>
            <person name="Vollmers J."/>
            <person name="Rivas-Marin E."/>
            <person name="Kohn T."/>
            <person name="Peeters S.H."/>
            <person name="Heuer A."/>
            <person name="Rast P."/>
            <person name="Oberbeckmann S."/>
            <person name="Bunk B."/>
            <person name="Jeske O."/>
            <person name="Meyerdierks A."/>
            <person name="Storesund J.E."/>
            <person name="Kallscheuer N."/>
            <person name="Luecker S."/>
            <person name="Lage O.M."/>
            <person name="Pohl T."/>
            <person name="Merkel B.J."/>
            <person name="Hornburger P."/>
            <person name="Mueller R.-W."/>
            <person name="Bruemmer F."/>
            <person name="Labrenz M."/>
            <person name="Spormann A.M."/>
            <person name="Op den Camp H."/>
            <person name="Overmann J."/>
            <person name="Amann R."/>
            <person name="Jetten M.S.M."/>
            <person name="Mascher T."/>
            <person name="Medema M.H."/>
            <person name="Devos D.P."/>
            <person name="Kaster A.-K."/>
            <person name="Ovreas L."/>
            <person name="Rohde M."/>
            <person name="Galperin M.Y."/>
            <person name="Jogler C."/>
        </authorList>
    </citation>
    <scope>NUCLEOTIDE SEQUENCE [LARGE SCALE GENOMIC DNA]</scope>
    <source>
        <strain evidence="1 2">Pan216</strain>
    </source>
</reference>